<dbReference type="Proteomes" id="UP000034006">
    <property type="component" value="Unassembled WGS sequence"/>
</dbReference>
<gene>
    <name evidence="1" type="ORF">UW44_C0014G0017</name>
</gene>
<dbReference type="STRING" id="1618387.UW44_C0014G0017"/>
<accession>A0A0G1HWC3</accession>
<evidence type="ECO:0000313" key="1">
    <source>
        <dbReference type="EMBL" id="KKT51225.1"/>
    </source>
</evidence>
<dbReference type="EMBL" id="LCIH01000014">
    <property type="protein sequence ID" value="KKT51225.1"/>
    <property type="molecule type" value="Genomic_DNA"/>
</dbReference>
<sequence>MLKPKSTPTLHKKYLVPAQRLAVYDFPEELAIWALHFSGVKAHSDTHHPSKQTNIYILDQNGRQFGNISFEAAKTQGMVWVIINDVSRTAFFKTAIETYLTEVLGVTLPQETA</sequence>
<comment type="caution">
    <text evidence="1">The sequence shown here is derived from an EMBL/GenBank/DDBJ whole genome shotgun (WGS) entry which is preliminary data.</text>
</comment>
<dbReference type="AlphaFoldDB" id="A0A0G1HWC3"/>
<name>A0A0G1HWC3_9BACT</name>
<protein>
    <submittedName>
        <fullName evidence="1">Uncharacterized protein</fullName>
    </submittedName>
</protein>
<organism evidence="1 2">
    <name type="scientific">Candidatus Collierbacteria bacterium GW2011_GWB2_44_22</name>
    <dbReference type="NCBI Taxonomy" id="1618387"/>
    <lineage>
        <taxon>Bacteria</taxon>
        <taxon>Candidatus Collieribacteriota</taxon>
    </lineage>
</organism>
<evidence type="ECO:0000313" key="2">
    <source>
        <dbReference type="Proteomes" id="UP000034006"/>
    </source>
</evidence>
<reference evidence="1 2" key="1">
    <citation type="journal article" date="2015" name="Nature">
        <title>rRNA introns, odd ribosomes, and small enigmatic genomes across a large radiation of phyla.</title>
        <authorList>
            <person name="Brown C.T."/>
            <person name="Hug L.A."/>
            <person name="Thomas B.C."/>
            <person name="Sharon I."/>
            <person name="Castelle C.J."/>
            <person name="Singh A."/>
            <person name="Wilkins M.J."/>
            <person name="Williams K.H."/>
            <person name="Banfield J.F."/>
        </authorList>
    </citation>
    <scope>NUCLEOTIDE SEQUENCE [LARGE SCALE GENOMIC DNA]</scope>
</reference>
<proteinExistence type="predicted"/>